<organism evidence="7 8">
    <name type="scientific">Neurospora tetraspora</name>
    <dbReference type="NCBI Taxonomy" id="94610"/>
    <lineage>
        <taxon>Eukaryota</taxon>
        <taxon>Fungi</taxon>
        <taxon>Dikarya</taxon>
        <taxon>Ascomycota</taxon>
        <taxon>Pezizomycotina</taxon>
        <taxon>Sordariomycetes</taxon>
        <taxon>Sordariomycetidae</taxon>
        <taxon>Sordariales</taxon>
        <taxon>Sordariaceae</taxon>
        <taxon>Neurospora</taxon>
    </lineage>
</organism>
<dbReference type="Proteomes" id="UP001278500">
    <property type="component" value="Unassembled WGS sequence"/>
</dbReference>
<evidence type="ECO:0000313" key="7">
    <source>
        <dbReference type="EMBL" id="KAK3345532.1"/>
    </source>
</evidence>
<dbReference type="EMBL" id="JAUEPP010000004">
    <property type="protein sequence ID" value="KAK3345532.1"/>
    <property type="molecule type" value="Genomic_DNA"/>
</dbReference>
<feature type="chain" id="PRO_5041978415" description="AA1-like domain-containing protein" evidence="5">
    <location>
        <begin position="20"/>
        <end position="183"/>
    </location>
</feature>
<feature type="signal peptide" evidence="5">
    <location>
        <begin position="1"/>
        <end position="19"/>
    </location>
</feature>
<reference evidence="7" key="2">
    <citation type="submission" date="2023-06" db="EMBL/GenBank/DDBJ databases">
        <authorList>
            <consortium name="Lawrence Berkeley National Laboratory"/>
            <person name="Haridas S."/>
            <person name="Hensen N."/>
            <person name="Bonometti L."/>
            <person name="Westerberg I."/>
            <person name="Brannstrom I.O."/>
            <person name="Guillou S."/>
            <person name="Cros-Aarteil S."/>
            <person name="Calhoun S."/>
            <person name="Kuo A."/>
            <person name="Mondo S."/>
            <person name="Pangilinan J."/>
            <person name="Riley R."/>
            <person name="Labutti K."/>
            <person name="Andreopoulos B."/>
            <person name="Lipzen A."/>
            <person name="Chen C."/>
            <person name="Yanf M."/>
            <person name="Daum C."/>
            <person name="Ng V."/>
            <person name="Clum A."/>
            <person name="Steindorff A."/>
            <person name="Ohm R."/>
            <person name="Martin F."/>
            <person name="Silar P."/>
            <person name="Natvig D."/>
            <person name="Lalanne C."/>
            <person name="Gautier V."/>
            <person name="Ament-Velasquez S.L."/>
            <person name="Kruys A."/>
            <person name="Hutchinson M.I."/>
            <person name="Powell A.J."/>
            <person name="Barry K."/>
            <person name="Miller A.N."/>
            <person name="Grigoriev I.V."/>
            <person name="Debuchy R."/>
            <person name="Gladieux P."/>
            <person name="Thoren M.H."/>
            <person name="Johannesson H."/>
        </authorList>
    </citation>
    <scope>NUCLEOTIDE SEQUENCE</scope>
    <source>
        <strain evidence="7">CBS 560.94</strain>
    </source>
</reference>
<keyword evidence="3 5" id="KW-0732">Signal</keyword>
<dbReference type="AlphaFoldDB" id="A0AAE0MTE3"/>
<keyword evidence="4" id="KW-1015">Disulfide bond</keyword>
<reference evidence="7" key="1">
    <citation type="journal article" date="2023" name="Mol. Phylogenet. Evol.">
        <title>Genome-scale phylogeny and comparative genomics of the fungal order Sordariales.</title>
        <authorList>
            <person name="Hensen N."/>
            <person name="Bonometti L."/>
            <person name="Westerberg I."/>
            <person name="Brannstrom I.O."/>
            <person name="Guillou S."/>
            <person name="Cros-Aarteil S."/>
            <person name="Calhoun S."/>
            <person name="Haridas S."/>
            <person name="Kuo A."/>
            <person name="Mondo S."/>
            <person name="Pangilinan J."/>
            <person name="Riley R."/>
            <person name="LaButti K."/>
            <person name="Andreopoulos B."/>
            <person name="Lipzen A."/>
            <person name="Chen C."/>
            <person name="Yan M."/>
            <person name="Daum C."/>
            <person name="Ng V."/>
            <person name="Clum A."/>
            <person name="Steindorff A."/>
            <person name="Ohm R.A."/>
            <person name="Martin F."/>
            <person name="Silar P."/>
            <person name="Natvig D.O."/>
            <person name="Lalanne C."/>
            <person name="Gautier V."/>
            <person name="Ament-Velasquez S.L."/>
            <person name="Kruys A."/>
            <person name="Hutchinson M.I."/>
            <person name="Powell A.J."/>
            <person name="Barry K."/>
            <person name="Miller A.N."/>
            <person name="Grigoriev I.V."/>
            <person name="Debuchy R."/>
            <person name="Gladieux P."/>
            <person name="Hiltunen Thoren M."/>
            <person name="Johannesson H."/>
        </authorList>
    </citation>
    <scope>NUCLEOTIDE SEQUENCE</scope>
    <source>
        <strain evidence="7">CBS 560.94</strain>
    </source>
</reference>
<sequence>MVNFTRAVSALALAATATAAPANTTAKATESGLTWTVKDFDFHADYVFTTPAHQNSYGYVKFTLTSDKTGLVYGCSAQSSQIPDFFYEFNDAYPCTAPQGAAEGIKASWASFKYNRPDGKLILEETIVPAEGETYTASGSTTIKTTCTDESKGPNPNWQIGENYSERHIVCEKTDATVAGTVA</sequence>
<evidence type="ECO:0000313" key="8">
    <source>
        <dbReference type="Proteomes" id="UP001278500"/>
    </source>
</evidence>
<dbReference type="Pfam" id="PF16541">
    <property type="entry name" value="AltA1"/>
    <property type="match status" value="1"/>
</dbReference>
<dbReference type="GeneID" id="87859053"/>
<name>A0AAE0MTE3_9PEZI</name>
<evidence type="ECO:0000256" key="4">
    <source>
        <dbReference type="ARBA" id="ARBA00023157"/>
    </source>
</evidence>
<accession>A0AAE0MTE3</accession>
<gene>
    <name evidence="7" type="ORF">B0H65DRAFT_208578</name>
</gene>
<dbReference type="GO" id="GO:0005576">
    <property type="term" value="C:extracellular region"/>
    <property type="evidence" value="ECO:0007669"/>
    <property type="project" value="UniProtKB-SubCell"/>
</dbReference>
<comment type="subcellular location">
    <subcellularLocation>
        <location evidence="1">Secreted</location>
    </subcellularLocation>
</comment>
<keyword evidence="2" id="KW-0964">Secreted</keyword>
<protein>
    <recommendedName>
        <fullName evidence="6">AA1-like domain-containing protein</fullName>
    </recommendedName>
</protein>
<comment type="caution">
    <text evidence="7">The sequence shown here is derived from an EMBL/GenBank/DDBJ whole genome shotgun (WGS) entry which is preliminary data.</text>
</comment>
<feature type="domain" description="AA1-like" evidence="6">
    <location>
        <begin position="37"/>
        <end position="171"/>
    </location>
</feature>
<evidence type="ECO:0000259" key="6">
    <source>
        <dbReference type="Pfam" id="PF16541"/>
    </source>
</evidence>
<evidence type="ECO:0000256" key="2">
    <source>
        <dbReference type="ARBA" id="ARBA00022525"/>
    </source>
</evidence>
<evidence type="ECO:0000256" key="3">
    <source>
        <dbReference type="ARBA" id="ARBA00022729"/>
    </source>
</evidence>
<dbReference type="InterPro" id="IPR032382">
    <property type="entry name" value="AltA1"/>
</dbReference>
<keyword evidence="8" id="KW-1185">Reference proteome</keyword>
<proteinExistence type="predicted"/>
<evidence type="ECO:0000256" key="5">
    <source>
        <dbReference type="SAM" id="SignalP"/>
    </source>
</evidence>
<dbReference type="RefSeq" id="XP_062682145.1">
    <property type="nucleotide sequence ID" value="XM_062821899.1"/>
</dbReference>
<evidence type="ECO:0000256" key="1">
    <source>
        <dbReference type="ARBA" id="ARBA00004613"/>
    </source>
</evidence>